<dbReference type="GO" id="GO:0006915">
    <property type="term" value="P:apoptotic process"/>
    <property type="evidence" value="ECO:0007669"/>
    <property type="project" value="UniProtKB-KW"/>
</dbReference>
<feature type="region of interest" description="Disordered" evidence="12">
    <location>
        <begin position="480"/>
        <end position="503"/>
    </location>
</feature>
<dbReference type="SUPFAM" id="SSF57850">
    <property type="entry name" value="RING/U-box"/>
    <property type="match status" value="1"/>
</dbReference>
<dbReference type="GO" id="GO:0008270">
    <property type="term" value="F:zinc ion binding"/>
    <property type="evidence" value="ECO:0007669"/>
    <property type="project" value="UniProtKB-KW"/>
</dbReference>
<dbReference type="Proteomes" id="UP000663828">
    <property type="component" value="Unassembled WGS sequence"/>
</dbReference>
<dbReference type="Gene3D" id="3.30.40.10">
    <property type="entry name" value="Zinc/RING finger domain, C3HC4 (zinc finger)"/>
    <property type="match status" value="2"/>
</dbReference>
<organism evidence="15 16">
    <name type="scientific">Adineta ricciae</name>
    <name type="common">Rotifer</name>
    <dbReference type="NCBI Taxonomy" id="249248"/>
    <lineage>
        <taxon>Eukaryota</taxon>
        <taxon>Metazoa</taxon>
        <taxon>Spiralia</taxon>
        <taxon>Gnathifera</taxon>
        <taxon>Rotifera</taxon>
        <taxon>Eurotatoria</taxon>
        <taxon>Bdelloidea</taxon>
        <taxon>Adinetida</taxon>
        <taxon>Adinetidae</taxon>
        <taxon>Adineta</taxon>
    </lineage>
</organism>
<dbReference type="InterPro" id="IPR012227">
    <property type="entry name" value="TNF_rcpt-assoc_TRAF_met"/>
</dbReference>
<keyword evidence="4" id="KW-0053">Apoptosis</keyword>
<dbReference type="InterPro" id="IPR008974">
    <property type="entry name" value="TRAF-like"/>
</dbReference>
<keyword evidence="16" id="KW-1185">Reference proteome</keyword>
<dbReference type="GO" id="GO:0005737">
    <property type="term" value="C:cytoplasm"/>
    <property type="evidence" value="ECO:0007669"/>
    <property type="project" value="UniProtKB-SubCell"/>
</dbReference>
<dbReference type="SMART" id="SM00061">
    <property type="entry name" value="MATH"/>
    <property type="match status" value="1"/>
</dbReference>
<evidence type="ECO:0000256" key="11">
    <source>
        <dbReference type="SAM" id="Coils"/>
    </source>
</evidence>
<dbReference type="PANTHER" id="PTHR10131">
    <property type="entry name" value="TNF RECEPTOR ASSOCIATED FACTOR"/>
    <property type="match status" value="1"/>
</dbReference>
<keyword evidence="6 10" id="KW-0863">Zinc-finger</keyword>
<dbReference type="CDD" id="cd00270">
    <property type="entry name" value="MATH_TRAF_C"/>
    <property type="match status" value="1"/>
</dbReference>
<dbReference type="GO" id="GO:0007165">
    <property type="term" value="P:signal transduction"/>
    <property type="evidence" value="ECO:0007669"/>
    <property type="project" value="InterPro"/>
</dbReference>
<accession>A0A816B1F8</accession>
<keyword evidence="2" id="KW-0963">Cytoplasm</keyword>
<dbReference type="Pfam" id="PF00097">
    <property type="entry name" value="zf-C3HC4"/>
    <property type="match status" value="1"/>
</dbReference>
<feature type="domain" description="RING-type" evidence="13">
    <location>
        <begin position="23"/>
        <end position="60"/>
    </location>
</feature>
<evidence type="ECO:0000256" key="6">
    <source>
        <dbReference type="ARBA" id="ARBA00022771"/>
    </source>
</evidence>
<evidence type="ECO:0000259" key="14">
    <source>
        <dbReference type="PROSITE" id="PS50144"/>
    </source>
</evidence>
<evidence type="ECO:0000259" key="13">
    <source>
        <dbReference type="PROSITE" id="PS50089"/>
    </source>
</evidence>
<keyword evidence="5" id="KW-0479">Metal-binding</keyword>
<keyword evidence="7" id="KW-0862">Zinc</keyword>
<evidence type="ECO:0000256" key="8">
    <source>
        <dbReference type="ARBA" id="ARBA00022843"/>
    </source>
</evidence>
<evidence type="ECO:0000256" key="1">
    <source>
        <dbReference type="ARBA" id="ARBA00004496"/>
    </source>
</evidence>
<dbReference type="GO" id="GO:0009898">
    <property type="term" value="C:cytoplasmic side of plasma membrane"/>
    <property type="evidence" value="ECO:0007669"/>
    <property type="project" value="TreeGrafter"/>
</dbReference>
<dbReference type="FunFam" id="2.60.210.10:FF:000001">
    <property type="entry name" value="TNF receptor-associated factor"/>
    <property type="match status" value="1"/>
</dbReference>
<dbReference type="InterPro" id="IPR017907">
    <property type="entry name" value="Znf_RING_CS"/>
</dbReference>
<evidence type="ECO:0000256" key="5">
    <source>
        <dbReference type="ARBA" id="ARBA00022723"/>
    </source>
</evidence>
<dbReference type="SUPFAM" id="SSF49599">
    <property type="entry name" value="TRAF domain-like"/>
    <property type="match status" value="1"/>
</dbReference>
<evidence type="ECO:0000256" key="7">
    <source>
        <dbReference type="ARBA" id="ARBA00022833"/>
    </source>
</evidence>
<evidence type="ECO:0000256" key="2">
    <source>
        <dbReference type="ARBA" id="ARBA00022490"/>
    </source>
</evidence>
<dbReference type="GO" id="GO:0005164">
    <property type="term" value="F:tumor necrosis factor receptor binding"/>
    <property type="evidence" value="ECO:0007669"/>
    <property type="project" value="TreeGrafter"/>
</dbReference>
<protein>
    <submittedName>
        <fullName evidence="15">Uncharacterized protein</fullName>
    </submittedName>
</protein>
<evidence type="ECO:0000256" key="10">
    <source>
        <dbReference type="PROSITE-ProRule" id="PRU00175"/>
    </source>
</evidence>
<proteinExistence type="predicted"/>
<dbReference type="PROSITE" id="PS50144">
    <property type="entry name" value="MATH"/>
    <property type="match status" value="1"/>
</dbReference>
<dbReference type="PANTHER" id="PTHR10131:SF138">
    <property type="entry name" value="RE66324P"/>
    <property type="match status" value="1"/>
</dbReference>
<keyword evidence="3" id="KW-1017">Isopeptide bond</keyword>
<dbReference type="InterPro" id="IPR001841">
    <property type="entry name" value="Znf_RING"/>
</dbReference>
<evidence type="ECO:0000256" key="9">
    <source>
        <dbReference type="ARBA" id="ARBA00023054"/>
    </source>
</evidence>
<gene>
    <name evidence="15" type="ORF">XAT740_LOCUS47919</name>
</gene>
<evidence type="ECO:0000313" key="16">
    <source>
        <dbReference type="Proteomes" id="UP000663828"/>
    </source>
</evidence>
<dbReference type="GO" id="GO:0043122">
    <property type="term" value="P:regulation of canonical NF-kappaB signal transduction"/>
    <property type="evidence" value="ECO:0007669"/>
    <property type="project" value="TreeGrafter"/>
</dbReference>
<dbReference type="GO" id="GO:0042981">
    <property type="term" value="P:regulation of apoptotic process"/>
    <property type="evidence" value="ECO:0007669"/>
    <property type="project" value="InterPro"/>
</dbReference>
<dbReference type="SMART" id="SM00184">
    <property type="entry name" value="RING"/>
    <property type="match status" value="1"/>
</dbReference>
<dbReference type="InterPro" id="IPR013083">
    <property type="entry name" value="Znf_RING/FYVE/PHD"/>
</dbReference>
<evidence type="ECO:0000256" key="3">
    <source>
        <dbReference type="ARBA" id="ARBA00022499"/>
    </source>
</evidence>
<evidence type="ECO:0000256" key="12">
    <source>
        <dbReference type="SAM" id="MobiDB-lite"/>
    </source>
</evidence>
<keyword evidence="9 11" id="KW-0175">Coiled coil</keyword>
<reference evidence="15" key="1">
    <citation type="submission" date="2021-02" db="EMBL/GenBank/DDBJ databases">
        <authorList>
            <person name="Nowell W R."/>
        </authorList>
    </citation>
    <scope>NUCLEOTIDE SEQUENCE</scope>
</reference>
<feature type="coiled-coil region" evidence="11">
    <location>
        <begin position="220"/>
        <end position="254"/>
    </location>
</feature>
<keyword evidence="8" id="KW-0832">Ubl conjugation</keyword>
<dbReference type="Gene3D" id="2.60.210.10">
    <property type="entry name" value="Apoptosis, Tumor Necrosis Factor Receptor Associated Protein 2, Chain A"/>
    <property type="match status" value="1"/>
</dbReference>
<dbReference type="InterPro" id="IPR018957">
    <property type="entry name" value="Znf_C3HC4_RING-type"/>
</dbReference>
<dbReference type="PIRSF" id="PIRSF015614">
    <property type="entry name" value="TRAF"/>
    <property type="match status" value="1"/>
</dbReference>
<dbReference type="PROSITE" id="PS50089">
    <property type="entry name" value="ZF_RING_2"/>
    <property type="match status" value="1"/>
</dbReference>
<evidence type="ECO:0000256" key="4">
    <source>
        <dbReference type="ARBA" id="ARBA00022703"/>
    </source>
</evidence>
<dbReference type="Pfam" id="PF21355">
    <property type="entry name" value="TRAF-mep_MATH"/>
    <property type="match status" value="1"/>
</dbReference>
<name>A0A816B1F8_ADIRI</name>
<sequence length="503" mass="57922">MNTISFGGYIVKNKEQYERKYLCHICTHLMRDPMQLNCGHRMCQNCLKLDTENLPCSLCEEISKTSEIRPDRGFRKDMDILQVVCGLCDWTGQLQFYQIHLEQCHKQYACSFCSSIFDSQLLLNEHEENACLKRPVYCCLKEFGCKEQMLRGELKIHYQTEEHNRSLTACVRRIREMQSSADVDMKMETSSSAFGTSAKASSTTELNENDNTTEEIFKVLDLFSTNARTVREELQRLAREEVQMSRAVEEIEKTYLSIKTPTEDSKSMLSAIQTNLTVLREDLLMLNTRFEEQQVTSNDGILIWRITEVSTKFNDARSERQTSIYSPPFRSSPSGYLMRARLYLFGDGNARRTHISLFFVLLRGQHDSILSYPFNPKVTFCLYDQTPAKSHIVESFRPDPKSNSFQRPRSDMNIASGIPRFAPLKVIEDPDTPYVKNDTMFIKVIVDFENIPKAVVPFAAKLNPGLPTHIQHRLIQHEIEQRAQAAKPTNSTSTDNKMETNKS</sequence>
<comment type="subcellular location">
    <subcellularLocation>
        <location evidence="1">Cytoplasm</location>
    </subcellularLocation>
</comment>
<dbReference type="InterPro" id="IPR049342">
    <property type="entry name" value="TRAF1-6_MATH_dom"/>
</dbReference>
<comment type="caution">
    <text evidence="15">The sequence shown here is derived from an EMBL/GenBank/DDBJ whole genome shotgun (WGS) entry which is preliminary data.</text>
</comment>
<dbReference type="AlphaFoldDB" id="A0A816B1F8"/>
<feature type="domain" description="MATH" evidence="14">
    <location>
        <begin position="299"/>
        <end position="446"/>
    </location>
</feature>
<dbReference type="EMBL" id="CAJNOR010006755">
    <property type="protein sequence ID" value="CAF1602893.1"/>
    <property type="molecule type" value="Genomic_DNA"/>
</dbReference>
<dbReference type="PROSITE" id="PS00518">
    <property type="entry name" value="ZF_RING_1"/>
    <property type="match status" value="1"/>
</dbReference>
<evidence type="ECO:0000313" key="15">
    <source>
        <dbReference type="EMBL" id="CAF1602893.1"/>
    </source>
</evidence>
<dbReference type="InterPro" id="IPR002083">
    <property type="entry name" value="MATH/TRAF_dom"/>
</dbReference>